<feature type="compositionally biased region" description="Low complexity" evidence="1">
    <location>
        <begin position="47"/>
        <end position="62"/>
    </location>
</feature>
<organism evidence="2 3">
    <name type="scientific">Tothia fuscella</name>
    <dbReference type="NCBI Taxonomy" id="1048955"/>
    <lineage>
        <taxon>Eukaryota</taxon>
        <taxon>Fungi</taxon>
        <taxon>Dikarya</taxon>
        <taxon>Ascomycota</taxon>
        <taxon>Pezizomycotina</taxon>
        <taxon>Dothideomycetes</taxon>
        <taxon>Pleosporomycetidae</taxon>
        <taxon>Venturiales</taxon>
        <taxon>Cylindrosympodiaceae</taxon>
        <taxon>Tothia</taxon>
    </lineage>
</organism>
<evidence type="ECO:0000313" key="3">
    <source>
        <dbReference type="Proteomes" id="UP000800235"/>
    </source>
</evidence>
<accession>A0A9P4NXG8</accession>
<feature type="region of interest" description="Disordered" evidence="1">
    <location>
        <begin position="1"/>
        <end position="121"/>
    </location>
</feature>
<name>A0A9P4NXG8_9PEZI</name>
<feature type="compositionally biased region" description="Polar residues" evidence="1">
    <location>
        <begin position="35"/>
        <end position="46"/>
    </location>
</feature>
<protein>
    <submittedName>
        <fullName evidence="2">Uncharacterized protein</fullName>
    </submittedName>
</protein>
<proteinExistence type="predicted"/>
<keyword evidence="3" id="KW-1185">Reference proteome</keyword>
<dbReference type="AlphaFoldDB" id="A0A9P4NXG8"/>
<gene>
    <name evidence="2" type="ORF">EJ08DRAFT_707941</name>
</gene>
<feature type="compositionally biased region" description="Polar residues" evidence="1">
    <location>
        <begin position="17"/>
        <end position="27"/>
    </location>
</feature>
<reference evidence="2" key="1">
    <citation type="journal article" date="2020" name="Stud. Mycol.">
        <title>101 Dothideomycetes genomes: a test case for predicting lifestyles and emergence of pathogens.</title>
        <authorList>
            <person name="Haridas S."/>
            <person name="Albert R."/>
            <person name="Binder M."/>
            <person name="Bloem J."/>
            <person name="Labutti K."/>
            <person name="Salamov A."/>
            <person name="Andreopoulos B."/>
            <person name="Baker S."/>
            <person name="Barry K."/>
            <person name="Bills G."/>
            <person name="Bluhm B."/>
            <person name="Cannon C."/>
            <person name="Castanera R."/>
            <person name="Culley D."/>
            <person name="Daum C."/>
            <person name="Ezra D."/>
            <person name="Gonzalez J."/>
            <person name="Henrissat B."/>
            <person name="Kuo A."/>
            <person name="Liang C."/>
            <person name="Lipzen A."/>
            <person name="Lutzoni F."/>
            <person name="Magnuson J."/>
            <person name="Mondo S."/>
            <person name="Nolan M."/>
            <person name="Ohm R."/>
            <person name="Pangilinan J."/>
            <person name="Park H.-J."/>
            <person name="Ramirez L."/>
            <person name="Alfaro M."/>
            <person name="Sun H."/>
            <person name="Tritt A."/>
            <person name="Yoshinaga Y."/>
            <person name="Zwiers L.-H."/>
            <person name="Turgeon B."/>
            <person name="Goodwin S."/>
            <person name="Spatafora J."/>
            <person name="Crous P."/>
            <person name="Grigoriev I."/>
        </authorList>
    </citation>
    <scope>NUCLEOTIDE SEQUENCE</scope>
    <source>
        <strain evidence="2">CBS 130266</strain>
    </source>
</reference>
<evidence type="ECO:0000313" key="2">
    <source>
        <dbReference type="EMBL" id="KAF2433412.1"/>
    </source>
</evidence>
<dbReference type="EMBL" id="MU007021">
    <property type="protein sequence ID" value="KAF2433412.1"/>
    <property type="molecule type" value="Genomic_DNA"/>
</dbReference>
<dbReference type="Proteomes" id="UP000800235">
    <property type="component" value="Unassembled WGS sequence"/>
</dbReference>
<evidence type="ECO:0000256" key="1">
    <source>
        <dbReference type="SAM" id="MobiDB-lite"/>
    </source>
</evidence>
<feature type="compositionally biased region" description="Pro residues" evidence="1">
    <location>
        <begin position="102"/>
        <end position="113"/>
    </location>
</feature>
<sequence>MHVSRLKTTGKAEKNRQGWNKPTSSLFVTYRPNDNAPQTAPFTTTSNLLIIQPPHIPIQSNPRSEKKKAQETMETSHPSPRKAQEMRTIFPKTVSTTQHPTSSPPTTPNPISPNSPAQIVDGLYCPARATHQAHAAEN</sequence>
<comment type="caution">
    <text evidence="2">The sequence shown here is derived from an EMBL/GenBank/DDBJ whole genome shotgun (WGS) entry which is preliminary data.</text>
</comment>